<evidence type="ECO:0000259" key="1">
    <source>
        <dbReference type="Pfam" id="PF05551"/>
    </source>
</evidence>
<dbReference type="InterPro" id="IPR008704">
    <property type="entry name" value="Endonuclease_Zinc-binding_loop"/>
</dbReference>
<dbReference type="Pfam" id="PF05551">
    <property type="entry name" value="zf-His_Me_endon"/>
    <property type="match status" value="1"/>
</dbReference>
<dbReference type="EMBL" id="FPLD01000131">
    <property type="protein sequence ID" value="SGZ17446.1"/>
    <property type="molecule type" value="Genomic_DNA"/>
</dbReference>
<dbReference type="InterPro" id="IPR044925">
    <property type="entry name" value="His-Me_finger_sf"/>
</dbReference>
<feature type="domain" description="Zinc-binding loop region of homing endonuclease" evidence="1">
    <location>
        <begin position="45"/>
        <end position="158"/>
    </location>
</feature>
<keyword evidence="2" id="KW-0378">Hydrolase</keyword>
<dbReference type="GO" id="GO:0004519">
    <property type="term" value="F:endonuclease activity"/>
    <property type="evidence" value="ECO:0007669"/>
    <property type="project" value="UniProtKB-KW"/>
</dbReference>
<dbReference type="RefSeq" id="WP_075518555.1">
    <property type="nucleotide sequence ID" value="NZ_FPLD01000131.1"/>
</dbReference>
<reference evidence="2 3" key="1">
    <citation type="submission" date="2016-11" db="EMBL/GenBank/DDBJ databases">
        <authorList>
            <person name="Jaros S."/>
            <person name="Januszkiewicz K."/>
            <person name="Wedrychowicz H."/>
        </authorList>
    </citation>
    <scope>NUCLEOTIDE SEQUENCE [LARGE SCALE GENOMIC DNA]</scope>
    <source>
        <strain evidence="2">NVI 5450</strain>
    </source>
</reference>
<name>A0A1L0ALA3_9GAMM</name>
<dbReference type="AlphaFoldDB" id="A0A1L0ALA3"/>
<sequence length="195" mass="22946">MASKERYGKVIEPYIYNNKLVQDNFIRHVELDETTPKNIIDIMGKCWVMPNRMVSQKGYIRRTFSNVKRGTKRTEIISTTAYIHRMSYSIFVKTIPEHDKLTGQDNTIDHRCGNRGCCNPDHLQMVLRGENSRLMHQEKDEHRKNDHIKANNQLNVILDIIEHDNKATFENVYFIFDGSREVIKSVNSDDWFNDV</sequence>
<keyword evidence="2" id="KW-0540">Nuclease</keyword>
<dbReference type="Gene3D" id="3.90.75.10">
    <property type="entry name" value="Homing Intron 3 (I-ppo) Encoded Endonuclease, Chain A"/>
    <property type="match status" value="1"/>
</dbReference>
<keyword evidence="2" id="KW-0255">Endonuclease</keyword>
<proteinExistence type="predicted"/>
<evidence type="ECO:0000313" key="2">
    <source>
        <dbReference type="EMBL" id="SGZ17446.1"/>
    </source>
</evidence>
<organism evidence="2 3">
    <name type="scientific">Moritella viscosa</name>
    <dbReference type="NCBI Taxonomy" id="80854"/>
    <lineage>
        <taxon>Bacteria</taxon>
        <taxon>Pseudomonadati</taxon>
        <taxon>Pseudomonadota</taxon>
        <taxon>Gammaproteobacteria</taxon>
        <taxon>Alteromonadales</taxon>
        <taxon>Moritellaceae</taxon>
        <taxon>Moritella</taxon>
    </lineage>
</organism>
<gene>
    <name evidence="2" type="ORF">NVI5450_4521</name>
</gene>
<accession>A0A1L0ALA3</accession>
<protein>
    <submittedName>
        <fullName evidence="2">HNH endonuclease</fullName>
    </submittedName>
</protein>
<evidence type="ECO:0000313" key="3">
    <source>
        <dbReference type="Proteomes" id="UP000183794"/>
    </source>
</evidence>
<dbReference type="SUPFAM" id="SSF54060">
    <property type="entry name" value="His-Me finger endonucleases"/>
    <property type="match status" value="1"/>
</dbReference>
<dbReference type="OrthoDB" id="441807at2"/>
<dbReference type="InterPro" id="IPR044930">
    <property type="entry name" value="Homing_endonuclease_His-Me"/>
</dbReference>
<dbReference type="Proteomes" id="UP000183794">
    <property type="component" value="Unassembled WGS sequence"/>
</dbReference>